<dbReference type="EMBL" id="KN839050">
    <property type="protein sequence ID" value="KIJ91130.1"/>
    <property type="molecule type" value="Genomic_DNA"/>
</dbReference>
<feature type="compositionally biased region" description="Basic and acidic residues" evidence="1">
    <location>
        <begin position="70"/>
        <end position="80"/>
    </location>
</feature>
<evidence type="ECO:0000256" key="1">
    <source>
        <dbReference type="SAM" id="MobiDB-lite"/>
    </source>
</evidence>
<dbReference type="AlphaFoldDB" id="A0A0C9WMH7"/>
<protein>
    <submittedName>
        <fullName evidence="2">Unplaced genomic scaffold K443scaffold_515, whole genome shotgun sequence</fullName>
    </submittedName>
</protein>
<proteinExistence type="predicted"/>
<organism evidence="2 3">
    <name type="scientific">Laccaria amethystina LaAM-08-1</name>
    <dbReference type="NCBI Taxonomy" id="1095629"/>
    <lineage>
        <taxon>Eukaryota</taxon>
        <taxon>Fungi</taxon>
        <taxon>Dikarya</taxon>
        <taxon>Basidiomycota</taxon>
        <taxon>Agaricomycotina</taxon>
        <taxon>Agaricomycetes</taxon>
        <taxon>Agaricomycetidae</taxon>
        <taxon>Agaricales</taxon>
        <taxon>Agaricineae</taxon>
        <taxon>Hydnangiaceae</taxon>
        <taxon>Laccaria</taxon>
    </lineage>
</organism>
<feature type="compositionally biased region" description="Acidic residues" evidence="1">
    <location>
        <begin position="50"/>
        <end position="69"/>
    </location>
</feature>
<dbReference type="HOGENOM" id="CLU_2590146_0_0_1"/>
<reference evidence="2 3" key="1">
    <citation type="submission" date="2014-04" db="EMBL/GenBank/DDBJ databases">
        <authorList>
            <consortium name="DOE Joint Genome Institute"/>
            <person name="Kuo A."/>
            <person name="Kohler A."/>
            <person name="Nagy L.G."/>
            <person name="Floudas D."/>
            <person name="Copeland A."/>
            <person name="Barry K.W."/>
            <person name="Cichocki N."/>
            <person name="Veneault-Fourrey C."/>
            <person name="LaButti K."/>
            <person name="Lindquist E.A."/>
            <person name="Lipzen A."/>
            <person name="Lundell T."/>
            <person name="Morin E."/>
            <person name="Murat C."/>
            <person name="Sun H."/>
            <person name="Tunlid A."/>
            <person name="Henrissat B."/>
            <person name="Grigoriev I.V."/>
            <person name="Hibbett D.S."/>
            <person name="Martin F."/>
            <person name="Nordberg H.P."/>
            <person name="Cantor M.N."/>
            <person name="Hua S.X."/>
        </authorList>
    </citation>
    <scope>NUCLEOTIDE SEQUENCE [LARGE SCALE GENOMIC DNA]</scope>
    <source>
        <strain evidence="2 3">LaAM-08-1</strain>
    </source>
</reference>
<sequence length="80" mass="9038">MPPRRTTATTHNVVTVQGLCQPRCHVADSDVATTQQTTAQQRSIDRVDSSDEQMNGEEDDDEQMNDIEDDAQRRLRPEPV</sequence>
<reference evidence="3" key="2">
    <citation type="submission" date="2015-01" db="EMBL/GenBank/DDBJ databases">
        <title>Evolutionary Origins and Diversification of the Mycorrhizal Mutualists.</title>
        <authorList>
            <consortium name="DOE Joint Genome Institute"/>
            <consortium name="Mycorrhizal Genomics Consortium"/>
            <person name="Kohler A."/>
            <person name="Kuo A."/>
            <person name="Nagy L.G."/>
            <person name="Floudas D."/>
            <person name="Copeland A."/>
            <person name="Barry K.W."/>
            <person name="Cichocki N."/>
            <person name="Veneault-Fourrey C."/>
            <person name="LaButti K."/>
            <person name="Lindquist E.A."/>
            <person name="Lipzen A."/>
            <person name="Lundell T."/>
            <person name="Morin E."/>
            <person name="Murat C."/>
            <person name="Riley R."/>
            <person name="Ohm R."/>
            <person name="Sun H."/>
            <person name="Tunlid A."/>
            <person name="Henrissat B."/>
            <person name="Grigoriev I.V."/>
            <person name="Hibbett D.S."/>
            <person name="Martin F."/>
        </authorList>
    </citation>
    <scope>NUCLEOTIDE SEQUENCE [LARGE SCALE GENOMIC DNA]</scope>
    <source>
        <strain evidence="3">LaAM-08-1</strain>
    </source>
</reference>
<evidence type="ECO:0000313" key="2">
    <source>
        <dbReference type="EMBL" id="KIJ91130.1"/>
    </source>
</evidence>
<accession>A0A0C9WMH7</accession>
<feature type="region of interest" description="Disordered" evidence="1">
    <location>
        <begin position="31"/>
        <end position="80"/>
    </location>
</feature>
<evidence type="ECO:0000313" key="3">
    <source>
        <dbReference type="Proteomes" id="UP000054477"/>
    </source>
</evidence>
<feature type="compositionally biased region" description="Low complexity" evidence="1">
    <location>
        <begin position="32"/>
        <end position="41"/>
    </location>
</feature>
<keyword evidence="3" id="KW-1185">Reference proteome</keyword>
<gene>
    <name evidence="2" type="ORF">K443DRAFT_14654</name>
</gene>
<dbReference type="Proteomes" id="UP000054477">
    <property type="component" value="Unassembled WGS sequence"/>
</dbReference>
<name>A0A0C9WMH7_9AGAR</name>